<feature type="region of interest" description="Disordered" evidence="1">
    <location>
        <begin position="55"/>
        <end position="107"/>
    </location>
</feature>
<feature type="compositionally biased region" description="Basic and acidic residues" evidence="1">
    <location>
        <begin position="63"/>
        <end position="75"/>
    </location>
</feature>
<keyword evidence="4" id="KW-1185">Reference proteome</keyword>
<sequence length="107" mass="11687">MMGSKSRTMIVILACLLLLMFSAESRNTARLLLQEDPHDMEVFVSSSEQTALYHAEGGQGLEEDTKSSAVHEKFPNRSKTHSFSQDDRSTQPTPSGPSPGHNSVPSP</sequence>
<accession>A0ABP0TPJ0</accession>
<evidence type="ECO:0000313" key="3">
    <source>
        <dbReference type="EMBL" id="CAK9201824.1"/>
    </source>
</evidence>
<organism evidence="3 4">
    <name type="scientific">Sphagnum troendelagicum</name>
    <dbReference type="NCBI Taxonomy" id="128251"/>
    <lineage>
        <taxon>Eukaryota</taxon>
        <taxon>Viridiplantae</taxon>
        <taxon>Streptophyta</taxon>
        <taxon>Embryophyta</taxon>
        <taxon>Bryophyta</taxon>
        <taxon>Sphagnophytina</taxon>
        <taxon>Sphagnopsida</taxon>
        <taxon>Sphagnales</taxon>
        <taxon>Sphagnaceae</taxon>
        <taxon>Sphagnum</taxon>
    </lineage>
</organism>
<evidence type="ECO:0000256" key="2">
    <source>
        <dbReference type="SAM" id="SignalP"/>
    </source>
</evidence>
<evidence type="ECO:0000256" key="1">
    <source>
        <dbReference type="SAM" id="MobiDB-lite"/>
    </source>
</evidence>
<keyword evidence="2" id="KW-0732">Signal</keyword>
<dbReference type="EMBL" id="OZ019905">
    <property type="protein sequence ID" value="CAK9201824.1"/>
    <property type="molecule type" value="Genomic_DNA"/>
</dbReference>
<feature type="chain" id="PRO_5047278546" evidence="2">
    <location>
        <begin position="26"/>
        <end position="107"/>
    </location>
</feature>
<proteinExistence type="predicted"/>
<dbReference type="Proteomes" id="UP001497512">
    <property type="component" value="Chromosome 13"/>
</dbReference>
<evidence type="ECO:0000313" key="4">
    <source>
        <dbReference type="Proteomes" id="UP001497512"/>
    </source>
</evidence>
<protein>
    <submittedName>
        <fullName evidence="3">Uncharacterized protein</fullName>
    </submittedName>
</protein>
<feature type="signal peptide" evidence="2">
    <location>
        <begin position="1"/>
        <end position="25"/>
    </location>
</feature>
<gene>
    <name evidence="3" type="ORF">CSSPTR1EN2_LOCUS6100</name>
</gene>
<reference evidence="3" key="1">
    <citation type="submission" date="2024-02" db="EMBL/GenBank/DDBJ databases">
        <authorList>
            <consortium name="ELIXIR-Norway"/>
            <consortium name="Elixir Norway"/>
        </authorList>
    </citation>
    <scope>NUCLEOTIDE SEQUENCE</scope>
</reference>
<name>A0ABP0TPJ0_9BRYO</name>